<dbReference type="Pfam" id="PF00497">
    <property type="entry name" value="SBP_bac_3"/>
    <property type="match status" value="1"/>
</dbReference>
<dbReference type="SUPFAM" id="SSF53850">
    <property type="entry name" value="Periplasmic binding protein-like II"/>
    <property type="match status" value="1"/>
</dbReference>
<proteinExistence type="inferred from homology"/>
<dbReference type="PANTHER" id="PTHR35936">
    <property type="entry name" value="MEMBRANE-BOUND LYTIC MUREIN TRANSGLYCOSYLASE F"/>
    <property type="match status" value="1"/>
</dbReference>
<dbReference type="PANTHER" id="PTHR35936:SF19">
    <property type="entry name" value="AMINO-ACID-BINDING PROTEIN YXEM-RELATED"/>
    <property type="match status" value="1"/>
</dbReference>
<comment type="similarity">
    <text evidence="2 4">Belongs to the bacterial solute-binding protein 3 family.</text>
</comment>
<evidence type="ECO:0000259" key="6">
    <source>
        <dbReference type="SMART" id="SM00062"/>
    </source>
</evidence>
<feature type="chain" id="PRO_5014882273" description="Solute-binding protein family 3/N-terminal domain-containing protein" evidence="5">
    <location>
        <begin position="24"/>
        <end position="256"/>
    </location>
</feature>
<dbReference type="GO" id="GO:0030313">
    <property type="term" value="C:cell envelope"/>
    <property type="evidence" value="ECO:0007669"/>
    <property type="project" value="UniProtKB-SubCell"/>
</dbReference>
<dbReference type="SMART" id="SM00062">
    <property type="entry name" value="PBPb"/>
    <property type="match status" value="1"/>
</dbReference>
<evidence type="ECO:0000256" key="1">
    <source>
        <dbReference type="ARBA" id="ARBA00004196"/>
    </source>
</evidence>
<gene>
    <name evidence="7" type="ORF">CAY53_04210</name>
</gene>
<dbReference type="InterPro" id="IPR001638">
    <property type="entry name" value="Solute-binding_3/MltF_N"/>
</dbReference>
<comment type="subcellular location">
    <subcellularLocation>
        <location evidence="1">Cell envelope</location>
    </subcellularLocation>
</comment>
<evidence type="ECO:0000256" key="4">
    <source>
        <dbReference type="RuleBase" id="RU003744"/>
    </source>
</evidence>
<organism evidence="7 8">
    <name type="scientific">Desulfobulbus oralis</name>
    <dbReference type="NCBI Taxonomy" id="1986146"/>
    <lineage>
        <taxon>Bacteria</taxon>
        <taxon>Pseudomonadati</taxon>
        <taxon>Thermodesulfobacteriota</taxon>
        <taxon>Desulfobulbia</taxon>
        <taxon>Desulfobulbales</taxon>
        <taxon>Desulfobulbaceae</taxon>
        <taxon>Desulfobulbus</taxon>
    </lineage>
</organism>
<keyword evidence="3 5" id="KW-0732">Signal</keyword>
<feature type="signal peptide" evidence="5">
    <location>
        <begin position="1"/>
        <end position="23"/>
    </location>
</feature>
<dbReference type="Proteomes" id="UP000239867">
    <property type="component" value="Chromosome"/>
</dbReference>
<keyword evidence="8" id="KW-1185">Reference proteome</keyword>
<feature type="domain" description="Solute-binding protein family 3/N-terminal" evidence="6">
    <location>
        <begin position="27"/>
        <end position="251"/>
    </location>
</feature>
<dbReference type="EMBL" id="CP021255">
    <property type="protein sequence ID" value="AVD70782.1"/>
    <property type="molecule type" value="Genomic_DNA"/>
</dbReference>
<dbReference type="OrthoDB" id="8594082at2"/>
<dbReference type="Gene3D" id="3.40.190.10">
    <property type="entry name" value="Periplasmic binding protein-like II"/>
    <property type="match status" value="2"/>
</dbReference>
<dbReference type="RefSeq" id="WP_104936077.1">
    <property type="nucleotide sequence ID" value="NZ_CP021255.1"/>
</dbReference>
<accession>A0A2L1GM98</accession>
<evidence type="ECO:0000256" key="5">
    <source>
        <dbReference type="SAM" id="SignalP"/>
    </source>
</evidence>
<protein>
    <recommendedName>
        <fullName evidence="6">Solute-binding protein family 3/N-terminal domain-containing protein</fullName>
    </recommendedName>
</protein>
<evidence type="ECO:0000313" key="7">
    <source>
        <dbReference type="EMBL" id="AVD70782.1"/>
    </source>
</evidence>
<sequence>MKQLFFFSAFICLSLLLPLSSEAQETALKVGVTDVFAPMCIRNDQGKLVGYEVDLLQEIGKRINKTIELQVIDWSRKDELLDSRSVDLLASGLNVTPERRKIYAFTMPFIKNAQAIVVAADSSIRSKSDLAGKTVCMEAGTFSVPAVEKFKDASGKGIAKLEQLPGADGCLKALLDGSADASVQDSLPASYYVANSPGVFHILAENFGENEIAFGLRKTDAELLAQFDKALAAIKADGTLDRITKKWFGAAKKDYK</sequence>
<dbReference type="AlphaFoldDB" id="A0A2L1GM98"/>
<dbReference type="PROSITE" id="PS01039">
    <property type="entry name" value="SBP_BACTERIAL_3"/>
    <property type="match status" value="1"/>
</dbReference>
<evidence type="ECO:0000256" key="3">
    <source>
        <dbReference type="ARBA" id="ARBA00022729"/>
    </source>
</evidence>
<evidence type="ECO:0000256" key="2">
    <source>
        <dbReference type="ARBA" id="ARBA00010333"/>
    </source>
</evidence>
<dbReference type="InterPro" id="IPR018313">
    <property type="entry name" value="SBP_3_CS"/>
</dbReference>
<dbReference type="KEGG" id="deo:CAY53_04210"/>
<evidence type="ECO:0000313" key="8">
    <source>
        <dbReference type="Proteomes" id="UP000239867"/>
    </source>
</evidence>
<reference evidence="7 8" key="1">
    <citation type="journal article" date="2018" name="MBio">
        <title>Insights into the evolution of host association through the isolation and characterization of a novel human periodontal pathobiont, Desulfobulbus oralis.</title>
        <authorList>
            <person name="Cross K.L."/>
            <person name="Chirania P."/>
            <person name="Xiong W."/>
            <person name="Beall C.J."/>
            <person name="Elkins J.G."/>
            <person name="Giannone R.J."/>
            <person name="Griffen A.L."/>
            <person name="Guss A.M."/>
            <person name="Hettich R.L."/>
            <person name="Joshi S.S."/>
            <person name="Mokrzan E.M."/>
            <person name="Martin R.K."/>
            <person name="Zhulin I.B."/>
            <person name="Leys E.J."/>
            <person name="Podar M."/>
        </authorList>
    </citation>
    <scope>NUCLEOTIDE SEQUENCE [LARGE SCALE GENOMIC DNA]</scope>
    <source>
        <strain evidence="7 8">ORNL</strain>
    </source>
</reference>
<name>A0A2L1GM98_9BACT</name>